<evidence type="ECO:0000313" key="6">
    <source>
        <dbReference type="EMBL" id="EER04226.1"/>
    </source>
</evidence>
<evidence type="ECO:0000313" key="7">
    <source>
        <dbReference type="Proteomes" id="UP000007800"/>
    </source>
</evidence>
<sequence length="212" mass="23180">MPPPSSTAAASQQHSAWDSGKEALLAASNAAQEGFIEIQHYIEHGPDGLTVASFIGGVFLSIVSLLSIINVLSIPFHPLSYLLNFFILFMGIVTIIIEASPDMLKGGRGERYQTAIFDNAKILTYTWGRGLFYIFQGLLAMLEPGLLYMIAAIIQFVLGVFSIAIWKGYKPRLSVLRQKVAAGTGRVVECIEEGRGDVANIKPNQRHNVQVE</sequence>
<organism evidence="7">
    <name type="scientific">Perkinsus marinus (strain ATCC 50983 / TXsc)</name>
    <dbReference type="NCBI Taxonomy" id="423536"/>
    <lineage>
        <taxon>Eukaryota</taxon>
        <taxon>Sar</taxon>
        <taxon>Alveolata</taxon>
        <taxon>Perkinsozoa</taxon>
        <taxon>Perkinsea</taxon>
        <taxon>Perkinsida</taxon>
        <taxon>Perkinsidae</taxon>
        <taxon>Perkinsus</taxon>
    </lineage>
</organism>
<keyword evidence="2 5" id="KW-0812">Transmembrane</keyword>
<dbReference type="EMBL" id="GG681777">
    <property type="protein sequence ID" value="EER04226.1"/>
    <property type="molecule type" value="Genomic_DNA"/>
</dbReference>
<dbReference type="GeneID" id="9045818"/>
<dbReference type="Pfam" id="PF08507">
    <property type="entry name" value="COPI_assoc"/>
    <property type="match status" value="1"/>
</dbReference>
<evidence type="ECO:0000256" key="2">
    <source>
        <dbReference type="ARBA" id="ARBA00022692"/>
    </source>
</evidence>
<dbReference type="OrthoDB" id="423534at2759"/>
<dbReference type="InParanoid" id="C5LGB2"/>
<evidence type="ECO:0000256" key="1">
    <source>
        <dbReference type="ARBA" id="ARBA00004141"/>
    </source>
</evidence>
<feature type="transmembrane region" description="Helical" evidence="5">
    <location>
        <begin position="148"/>
        <end position="169"/>
    </location>
</feature>
<dbReference type="Proteomes" id="UP000007800">
    <property type="component" value="Unassembled WGS sequence"/>
</dbReference>
<accession>C5LGB2</accession>
<dbReference type="RefSeq" id="XP_002772410.1">
    <property type="nucleotide sequence ID" value="XM_002772364.1"/>
</dbReference>
<keyword evidence="4 5" id="KW-0472">Membrane</keyword>
<keyword evidence="3 5" id="KW-1133">Transmembrane helix</keyword>
<dbReference type="GO" id="GO:0016020">
    <property type="term" value="C:membrane"/>
    <property type="evidence" value="ECO:0007669"/>
    <property type="project" value="UniProtKB-SubCell"/>
</dbReference>
<reference evidence="6 7" key="1">
    <citation type="submission" date="2008-07" db="EMBL/GenBank/DDBJ databases">
        <authorList>
            <person name="El-Sayed N."/>
            <person name="Caler E."/>
            <person name="Inman J."/>
            <person name="Amedeo P."/>
            <person name="Hass B."/>
            <person name="Wortman J."/>
        </authorList>
    </citation>
    <scope>NUCLEOTIDE SEQUENCE [LARGE SCALE GENOMIC DNA]</scope>
    <source>
        <strain evidence="7">ATCC 50983 / TXsc</strain>
    </source>
</reference>
<keyword evidence="7" id="KW-1185">Reference proteome</keyword>
<gene>
    <name evidence="6" type="ORF">Pmar_PMAR016844</name>
</gene>
<protein>
    <submittedName>
        <fullName evidence="6">Uncharacterized protein</fullName>
    </submittedName>
</protein>
<evidence type="ECO:0000256" key="5">
    <source>
        <dbReference type="SAM" id="Phobius"/>
    </source>
</evidence>
<dbReference type="InterPro" id="IPR013714">
    <property type="entry name" value="Golgi_TVP15"/>
</dbReference>
<feature type="transmembrane region" description="Helical" evidence="5">
    <location>
        <begin position="49"/>
        <end position="69"/>
    </location>
</feature>
<evidence type="ECO:0000256" key="3">
    <source>
        <dbReference type="ARBA" id="ARBA00022989"/>
    </source>
</evidence>
<name>C5LGB2_PERM5</name>
<dbReference type="AlphaFoldDB" id="C5LGB2"/>
<dbReference type="OMA" id="ARDWCAP"/>
<feature type="transmembrane region" description="Helical" evidence="5">
    <location>
        <begin position="81"/>
        <end position="101"/>
    </location>
</feature>
<comment type="subcellular location">
    <subcellularLocation>
        <location evidence="1">Membrane</location>
        <topology evidence="1">Multi-pass membrane protein</topology>
    </subcellularLocation>
</comment>
<evidence type="ECO:0000256" key="4">
    <source>
        <dbReference type="ARBA" id="ARBA00023136"/>
    </source>
</evidence>
<proteinExistence type="predicted"/>